<evidence type="ECO:0000259" key="1">
    <source>
        <dbReference type="SMART" id="SM01037"/>
    </source>
</evidence>
<dbReference type="EMBL" id="OX465079">
    <property type="protein sequence ID" value="CAI9275464.1"/>
    <property type="molecule type" value="Genomic_DNA"/>
</dbReference>
<feature type="domain" description="Bet v I/Major latex protein" evidence="1">
    <location>
        <begin position="2"/>
        <end position="151"/>
    </location>
</feature>
<dbReference type="InterPro" id="IPR023393">
    <property type="entry name" value="START-like_dom_sf"/>
</dbReference>
<dbReference type="InterPro" id="IPR051761">
    <property type="entry name" value="MLP-like_ligand-binding"/>
</dbReference>
<dbReference type="SMART" id="SM01037">
    <property type="entry name" value="Bet_v_1"/>
    <property type="match status" value="1"/>
</dbReference>
<dbReference type="SUPFAM" id="SSF55961">
    <property type="entry name" value="Bet v1-like"/>
    <property type="match status" value="1"/>
</dbReference>
<dbReference type="Pfam" id="PF00407">
    <property type="entry name" value="Bet_v_1"/>
    <property type="match status" value="1"/>
</dbReference>
<dbReference type="GO" id="GO:0006952">
    <property type="term" value="P:defense response"/>
    <property type="evidence" value="ECO:0007669"/>
    <property type="project" value="InterPro"/>
</dbReference>
<name>A0AA35YK85_LACSI</name>
<organism evidence="2 3">
    <name type="scientific">Lactuca saligna</name>
    <name type="common">Willowleaf lettuce</name>
    <dbReference type="NCBI Taxonomy" id="75948"/>
    <lineage>
        <taxon>Eukaryota</taxon>
        <taxon>Viridiplantae</taxon>
        <taxon>Streptophyta</taxon>
        <taxon>Embryophyta</taxon>
        <taxon>Tracheophyta</taxon>
        <taxon>Spermatophyta</taxon>
        <taxon>Magnoliopsida</taxon>
        <taxon>eudicotyledons</taxon>
        <taxon>Gunneridae</taxon>
        <taxon>Pentapetalae</taxon>
        <taxon>asterids</taxon>
        <taxon>campanulids</taxon>
        <taxon>Asterales</taxon>
        <taxon>Asteraceae</taxon>
        <taxon>Cichorioideae</taxon>
        <taxon>Cichorieae</taxon>
        <taxon>Lactucinae</taxon>
        <taxon>Lactuca</taxon>
    </lineage>
</organism>
<sequence length="232" mass="26399">MAITGKISRAVEIKCDCHLVYDLYKHKPHDSSVADPEKVEACHLVSGQWGVPGSVIHWDFYHNGKKETCKEIIEEVDDELHKIVFKVIEGDIVEVYNSFSFILKTEDVGDKKLVIWTIEFEKANESIPDPTSYLDLLCGIAGNMDAHFLKGFESLFCCFSSVYKETLPPKVTPSNQFWNHDHDRPLPSSAYVFIIEPPVHRHQINALLYPHTLLQSSTSFQNITKPPSVKNQ</sequence>
<protein>
    <recommendedName>
        <fullName evidence="1">Bet v I/Major latex protein domain-containing protein</fullName>
    </recommendedName>
</protein>
<dbReference type="PANTHER" id="PTHR31907">
    <property type="entry name" value="MLP-LIKE PROTEIN 423"/>
    <property type="match status" value="1"/>
</dbReference>
<dbReference type="InterPro" id="IPR000916">
    <property type="entry name" value="Bet_v_I/MLP"/>
</dbReference>
<accession>A0AA35YK85</accession>
<dbReference type="Gene3D" id="3.30.530.20">
    <property type="match status" value="1"/>
</dbReference>
<dbReference type="AlphaFoldDB" id="A0AA35YK85"/>
<dbReference type="Proteomes" id="UP001177003">
    <property type="component" value="Chromosome 3"/>
</dbReference>
<gene>
    <name evidence="2" type="ORF">LSALG_LOCUS15491</name>
</gene>
<proteinExistence type="predicted"/>
<evidence type="ECO:0000313" key="3">
    <source>
        <dbReference type="Proteomes" id="UP001177003"/>
    </source>
</evidence>
<reference evidence="2" key="1">
    <citation type="submission" date="2023-04" db="EMBL/GenBank/DDBJ databases">
        <authorList>
            <person name="Vijverberg K."/>
            <person name="Xiong W."/>
            <person name="Schranz E."/>
        </authorList>
    </citation>
    <scope>NUCLEOTIDE SEQUENCE</scope>
</reference>
<evidence type="ECO:0000313" key="2">
    <source>
        <dbReference type="EMBL" id="CAI9275464.1"/>
    </source>
</evidence>
<keyword evidence="3" id="KW-1185">Reference proteome</keyword>